<evidence type="ECO:0000313" key="1">
    <source>
        <dbReference type="EMBL" id="TFK66124.1"/>
    </source>
</evidence>
<dbReference type="EMBL" id="ML208415">
    <property type="protein sequence ID" value="TFK66124.1"/>
    <property type="molecule type" value="Genomic_DNA"/>
</dbReference>
<reference evidence="1 2" key="1">
    <citation type="journal article" date="2019" name="Nat. Ecol. Evol.">
        <title>Megaphylogeny resolves global patterns of mushroom evolution.</title>
        <authorList>
            <person name="Varga T."/>
            <person name="Krizsan K."/>
            <person name="Foldi C."/>
            <person name="Dima B."/>
            <person name="Sanchez-Garcia M."/>
            <person name="Sanchez-Ramirez S."/>
            <person name="Szollosi G.J."/>
            <person name="Szarkandi J.G."/>
            <person name="Papp V."/>
            <person name="Albert L."/>
            <person name="Andreopoulos W."/>
            <person name="Angelini C."/>
            <person name="Antonin V."/>
            <person name="Barry K.W."/>
            <person name="Bougher N.L."/>
            <person name="Buchanan P."/>
            <person name="Buyck B."/>
            <person name="Bense V."/>
            <person name="Catcheside P."/>
            <person name="Chovatia M."/>
            <person name="Cooper J."/>
            <person name="Damon W."/>
            <person name="Desjardin D."/>
            <person name="Finy P."/>
            <person name="Geml J."/>
            <person name="Haridas S."/>
            <person name="Hughes K."/>
            <person name="Justo A."/>
            <person name="Karasinski D."/>
            <person name="Kautmanova I."/>
            <person name="Kiss B."/>
            <person name="Kocsube S."/>
            <person name="Kotiranta H."/>
            <person name="LaButti K.M."/>
            <person name="Lechner B.E."/>
            <person name="Liimatainen K."/>
            <person name="Lipzen A."/>
            <person name="Lukacs Z."/>
            <person name="Mihaltcheva S."/>
            <person name="Morgado L.N."/>
            <person name="Niskanen T."/>
            <person name="Noordeloos M.E."/>
            <person name="Ohm R.A."/>
            <person name="Ortiz-Santana B."/>
            <person name="Ovrebo C."/>
            <person name="Racz N."/>
            <person name="Riley R."/>
            <person name="Savchenko A."/>
            <person name="Shiryaev A."/>
            <person name="Soop K."/>
            <person name="Spirin V."/>
            <person name="Szebenyi C."/>
            <person name="Tomsovsky M."/>
            <person name="Tulloss R.E."/>
            <person name="Uehling J."/>
            <person name="Grigoriev I.V."/>
            <person name="Vagvolgyi C."/>
            <person name="Papp T."/>
            <person name="Martin F.M."/>
            <person name="Miettinen O."/>
            <person name="Hibbett D.S."/>
            <person name="Nagy L.G."/>
        </authorList>
    </citation>
    <scope>NUCLEOTIDE SEQUENCE [LARGE SCALE GENOMIC DNA]</scope>
    <source>
        <strain evidence="1 2">NL-1719</strain>
    </source>
</reference>
<protein>
    <submittedName>
        <fullName evidence="1">Uncharacterized protein</fullName>
    </submittedName>
</protein>
<keyword evidence="2" id="KW-1185">Reference proteome</keyword>
<dbReference type="Proteomes" id="UP000308600">
    <property type="component" value="Unassembled WGS sequence"/>
</dbReference>
<evidence type="ECO:0000313" key="2">
    <source>
        <dbReference type="Proteomes" id="UP000308600"/>
    </source>
</evidence>
<organism evidence="1 2">
    <name type="scientific">Pluteus cervinus</name>
    <dbReference type="NCBI Taxonomy" id="181527"/>
    <lineage>
        <taxon>Eukaryota</taxon>
        <taxon>Fungi</taxon>
        <taxon>Dikarya</taxon>
        <taxon>Basidiomycota</taxon>
        <taxon>Agaricomycotina</taxon>
        <taxon>Agaricomycetes</taxon>
        <taxon>Agaricomycetidae</taxon>
        <taxon>Agaricales</taxon>
        <taxon>Pluteineae</taxon>
        <taxon>Pluteaceae</taxon>
        <taxon>Pluteus</taxon>
    </lineage>
</organism>
<gene>
    <name evidence="1" type="ORF">BDN72DRAFT_844747</name>
</gene>
<accession>A0ACD3ALJ4</accession>
<sequence>MPDDPSSSQVVLDEKSLDAFRQRLNRLYEYECQRTKERSDIPEQVDQSRLSYYRRLPNTQFEYYDYVSTPLCDEVIGSLMTEGQLPVQSSTATIIPVLQAPQPPNNMTSSQSMHNDKPPEKRRVRPSKKVLALGSNANGSKPRRKTAALVRKAPPKPPINLPSAAAGAVDEAIGDSSGVGQLDRQTASSISISSSVPEGIEHEATGATLASHTADVDKTANPDEGNGGRADHPGRVLLQNPQVLTVVRQYQEARVQLEQWFGPDFAKDLQDSAPLTLPDRQTDRVLVDEGVQVARGNSRFASIPDEDVEMGQVYQNVISDYAVSSSGVDLPSILEEDGMEQDEAAPTTNKRPAPKGALSNRSAKSKNYRTPPTKKSKQNEAGEVSKDTNGEPMIAYNEAQDAEEDSFEVQSSIGDEHRHSSNTLDTRSVEPLVDAEKSRPPSPSPANGSPELRTTEPISSGPVSSPSAAYLSAEIASTPAVEPVKAELKQRQRPLDEAKLEAAINASPEEANNLRHKKPKTLSLRGSRLTDKHYAAFYIFEPTLTALFCRACLRKEKFFIVHVDIQPWLALVHIEEDHSDWVDYFLSLSQEQLDEVCCVYSIKPLPPMSGPTSVLVKCLS</sequence>
<proteinExistence type="predicted"/>
<name>A0ACD3ALJ4_9AGAR</name>